<keyword evidence="3" id="KW-0812">Transmembrane</keyword>
<organism evidence="5 6">
    <name type="scientific">Oribacterium sinus</name>
    <dbReference type="NCBI Taxonomy" id="237576"/>
    <lineage>
        <taxon>Bacteria</taxon>
        <taxon>Bacillati</taxon>
        <taxon>Bacillota</taxon>
        <taxon>Clostridia</taxon>
        <taxon>Lachnospirales</taxon>
        <taxon>Lachnospiraceae</taxon>
        <taxon>Oribacterium</taxon>
    </lineage>
</organism>
<dbReference type="RefSeq" id="WP_330604562.1">
    <property type="nucleotide sequence ID" value="NZ_JACHHH010000007.1"/>
</dbReference>
<feature type="domain" description="Cell envelope-related transcriptional attenuator" evidence="4">
    <location>
        <begin position="215"/>
        <end position="377"/>
    </location>
</feature>
<evidence type="ECO:0000256" key="1">
    <source>
        <dbReference type="ARBA" id="ARBA00006068"/>
    </source>
</evidence>
<accession>A0A7W9SHM3</accession>
<dbReference type="EMBL" id="JACHHH010000007">
    <property type="protein sequence ID" value="MBB6041595.1"/>
    <property type="molecule type" value="Genomic_DNA"/>
</dbReference>
<feature type="compositionally biased region" description="Basic and acidic residues" evidence="2">
    <location>
        <begin position="547"/>
        <end position="562"/>
    </location>
</feature>
<feature type="compositionally biased region" description="Basic and acidic residues" evidence="2">
    <location>
        <begin position="58"/>
        <end position="108"/>
    </location>
</feature>
<feature type="region of interest" description="Disordered" evidence="2">
    <location>
        <begin position="475"/>
        <end position="630"/>
    </location>
</feature>
<feature type="compositionally biased region" description="Polar residues" evidence="2">
    <location>
        <begin position="602"/>
        <end position="621"/>
    </location>
</feature>
<gene>
    <name evidence="5" type="ORF">HNQ46_001578</name>
</gene>
<dbReference type="Gene3D" id="3.40.630.190">
    <property type="entry name" value="LCP protein"/>
    <property type="match status" value="1"/>
</dbReference>
<evidence type="ECO:0000256" key="2">
    <source>
        <dbReference type="SAM" id="MobiDB-lite"/>
    </source>
</evidence>
<sequence>MALEQNKGRRPHSHSGNKESNHSSSAEVKNASEIKKRENAPFSEKEQDLKAQIARGKRLQEDRPTGRDQGKEDLSFLDRKLSQEGKREKNPDFYTLPKERNEEKRKSSLDILQVNSPDQIEEELEEYYDEKNKKKKSLWKKVLLISVIEILTLIMIFCTGYVVRYMNIKPDVQFNTKNVKNDNIDVKKQEQMQGYWTIAVFGVDSRDGGVGRGANADVQIIVCIDRGTGEVKLASVFRDTYLNLAAGSRFAKINEAYADGGPEQAVAALNKNLDLDIEHYATFNWRAVADVITMLGGVDIDITQKEFRYMNAYIHETSIESKVNEKNPAAEYIKGPGMQHLDGVQAVAYARLRYMDDDFTRTKRQREVISQVLANAKKADLATLTNVIDTVLPQIAFNVDVGDILELAKGVNRYNIVGSEGFPYDLTTQMMGKKGDCVIPQSLASNVTKLHAYLFNDTNYKPSAAVWTYSDKIAEDSGSYKNGRGDSDSSSKKKKSSEDREEEENSKKKKSSTEESGKKKSQSEESSESKKSKTETDSNGKTVESTKNSESKQETKESKKGEIQYTEESTAGENKKITEESKKSNEETKKSVEETKKKENNAEPSIGNNPPTAASSANSGENPGPGDIVD</sequence>
<feature type="transmembrane region" description="Helical" evidence="3">
    <location>
        <begin position="142"/>
        <end position="163"/>
    </location>
</feature>
<keyword evidence="3" id="KW-0472">Membrane</keyword>
<dbReference type="NCBIfam" id="TIGR00350">
    <property type="entry name" value="lytR_cpsA_psr"/>
    <property type="match status" value="1"/>
</dbReference>
<evidence type="ECO:0000256" key="3">
    <source>
        <dbReference type="SAM" id="Phobius"/>
    </source>
</evidence>
<feature type="compositionally biased region" description="Basic and acidic residues" evidence="2">
    <location>
        <begin position="511"/>
        <end position="538"/>
    </location>
</feature>
<feature type="compositionally biased region" description="Basic and acidic residues" evidence="2">
    <location>
        <begin position="30"/>
        <end position="49"/>
    </location>
</feature>
<dbReference type="PANTHER" id="PTHR33392:SF6">
    <property type="entry name" value="POLYISOPRENYL-TEICHOIC ACID--PEPTIDOGLYCAN TEICHOIC ACID TRANSFERASE TAGU"/>
    <property type="match status" value="1"/>
</dbReference>
<dbReference type="PANTHER" id="PTHR33392">
    <property type="entry name" value="POLYISOPRENYL-TEICHOIC ACID--PEPTIDOGLYCAN TEICHOIC ACID TRANSFERASE TAGU"/>
    <property type="match status" value="1"/>
</dbReference>
<protein>
    <submittedName>
        <fullName evidence="5">LCP family protein required for cell wall assembly</fullName>
    </submittedName>
</protein>
<evidence type="ECO:0000313" key="5">
    <source>
        <dbReference type="EMBL" id="MBB6041595.1"/>
    </source>
</evidence>
<feature type="compositionally biased region" description="Basic and acidic residues" evidence="2">
    <location>
        <begin position="573"/>
        <end position="601"/>
    </location>
</feature>
<dbReference type="AlphaFoldDB" id="A0A7W9SHM3"/>
<comment type="caution">
    <text evidence="5">The sequence shown here is derived from an EMBL/GenBank/DDBJ whole genome shotgun (WGS) entry which is preliminary data.</text>
</comment>
<dbReference type="InterPro" id="IPR050922">
    <property type="entry name" value="LytR/CpsA/Psr_CW_biosynth"/>
</dbReference>
<evidence type="ECO:0000259" key="4">
    <source>
        <dbReference type="Pfam" id="PF03816"/>
    </source>
</evidence>
<proteinExistence type="inferred from homology"/>
<name>A0A7W9SHM3_9FIRM</name>
<dbReference type="Proteomes" id="UP000522163">
    <property type="component" value="Unassembled WGS sequence"/>
</dbReference>
<dbReference type="Pfam" id="PF03816">
    <property type="entry name" value="LytR_cpsA_psr"/>
    <property type="match status" value="1"/>
</dbReference>
<reference evidence="5 6" key="1">
    <citation type="submission" date="2020-08" db="EMBL/GenBank/DDBJ databases">
        <title>Genomic Encyclopedia of Type Strains, Phase IV (KMG-IV): sequencing the most valuable type-strain genomes for metagenomic binning, comparative biology and taxonomic classification.</title>
        <authorList>
            <person name="Goeker M."/>
        </authorList>
    </citation>
    <scope>NUCLEOTIDE SEQUENCE [LARGE SCALE GENOMIC DNA]</scope>
    <source>
        <strain evidence="5 6">DSM 17245</strain>
    </source>
</reference>
<feature type="region of interest" description="Disordered" evidence="2">
    <location>
        <begin position="1"/>
        <end position="108"/>
    </location>
</feature>
<dbReference type="GeneID" id="85015122"/>
<dbReference type="InterPro" id="IPR004474">
    <property type="entry name" value="LytR_CpsA_psr"/>
</dbReference>
<keyword evidence="3" id="KW-1133">Transmembrane helix</keyword>
<comment type="similarity">
    <text evidence="1">Belongs to the LytR/CpsA/Psr (LCP) family.</text>
</comment>
<evidence type="ECO:0000313" key="6">
    <source>
        <dbReference type="Proteomes" id="UP000522163"/>
    </source>
</evidence>